<sequence>MVIGIIYPKDTIVKTPIFPYQNKHVHASSVVEAPNGDLIACWFYGSGERTSNDVLVQGSRLKKGSKKWEPVFIMADTPDLPDCNPVLFINPNDELMLFWIAVRANGWENSILRYKISSDYDKTGAPKWKWQDIIILKPGESFYGSIKKAFEDNYSDPGWAEYALPYEKLITAAAADKEKRQKGWMTRIHPTVLSSGRILLPLYSDGFNVALAAISDDEGKSWRSSNPIVGFGPIQPTFAERKDGSIMAYLRDSGGAPQRVLMSESSDQGETWSFAIDTDIPNPGSSLEVTVLKNGHWVMAYNDTEDNRNNWAVSLSNDEGKTWMWKRHIGQSADQSESFSYPSLIQTKDGKLHLTYSYGNPSGKTIMHASFDEKWI</sequence>
<evidence type="ECO:0000259" key="1">
    <source>
        <dbReference type="Pfam" id="PF13088"/>
    </source>
</evidence>
<dbReference type="EMBL" id="UINC01001307">
    <property type="protein sequence ID" value="SUZ77207.1"/>
    <property type="molecule type" value="Genomic_DNA"/>
</dbReference>
<proteinExistence type="predicted"/>
<dbReference type="Pfam" id="PF13088">
    <property type="entry name" value="BNR_2"/>
    <property type="match status" value="2"/>
</dbReference>
<accession>A0A381QGK8</accession>
<dbReference type="InterPro" id="IPR036278">
    <property type="entry name" value="Sialidase_sf"/>
</dbReference>
<feature type="domain" description="Sialidase" evidence="1">
    <location>
        <begin position="188"/>
        <end position="354"/>
    </location>
</feature>
<protein>
    <recommendedName>
        <fullName evidence="1">Sialidase domain-containing protein</fullName>
    </recommendedName>
</protein>
<dbReference type="CDD" id="cd15482">
    <property type="entry name" value="Sialidase_non-viral"/>
    <property type="match status" value="1"/>
</dbReference>
<feature type="non-terminal residue" evidence="2">
    <location>
        <position position="376"/>
    </location>
</feature>
<gene>
    <name evidence="2" type="ORF">METZ01_LOCUS30061</name>
</gene>
<dbReference type="SUPFAM" id="SSF50939">
    <property type="entry name" value="Sialidases"/>
    <property type="match status" value="1"/>
</dbReference>
<name>A0A381QGK8_9ZZZZ</name>
<dbReference type="PANTHER" id="PTHR43752:SF2">
    <property type="entry name" value="BNR_ASP-BOX REPEAT FAMILY PROTEIN"/>
    <property type="match status" value="1"/>
</dbReference>
<evidence type="ECO:0000313" key="2">
    <source>
        <dbReference type="EMBL" id="SUZ77207.1"/>
    </source>
</evidence>
<dbReference type="InterPro" id="IPR011040">
    <property type="entry name" value="Sialidase"/>
</dbReference>
<dbReference type="Gene3D" id="2.120.10.10">
    <property type="match status" value="1"/>
</dbReference>
<feature type="domain" description="Sialidase" evidence="1">
    <location>
        <begin position="36"/>
        <end position="123"/>
    </location>
</feature>
<dbReference type="PANTHER" id="PTHR43752">
    <property type="entry name" value="BNR/ASP-BOX REPEAT FAMILY PROTEIN"/>
    <property type="match status" value="1"/>
</dbReference>
<reference evidence="2" key="1">
    <citation type="submission" date="2018-05" db="EMBL/GenBank/DDBJ databases">
        <authorList>
            <person name="Lanie J.A."/>
            <person name="Ng W.-L."/>
            <person name="Kazmierczak K.M."/>
            <person name="Andrzejewski T.M."/>
            <person name="Davidsen T.M."/>
            <person name="Wayne K.J."/>
            <person name="Tettelin H."/>
            <person name="Glass J.I."/>
            <person name="Rusch D."/>
            <person name="Podicherti R."/>
            <person name="Tsui H.-C.T."/>
            <person name="Winkler M.E."/>
        </authorList>
    </citation>
    <scope>NUCLEOTIDE SEQUENCE</scope>
</reference>
<feature type="non-terminal residue" evidence="2">
    <location>
        <position position="1"/>
    </location>
</feature>
<organism evidence="2">
    <name type="scientific">marine metagenome</name>
    <dbReference type="NCBI Taxonomy" id="408172"/>
    <lineage>
        <taxon>unclassified sequences</taxon>
        <taxon>metagenomes</taxon>
        <taxon>ecological metagenomes</taxon>
    </lineage>
</organism>
<dbReference type="AlphaFoldDB" id="A0A381QGK8"/>